<name>A0A0G0L380_9BACT</name>
<protein>
    <recommendedName>
        <fullName evidence="3">Type II toxin-antitoxin system RelE/ParE family toxin</fullName>
    </recommendedName>
</protein>
<dbReference type="EMBL" id="LBTU01000017">
    <property type="protein sequence ID" value="KKQ47096.1"/>
    <property type="molecule type" value="Genomic_DNA"/>
</dbReference>
<sequence>IIYTFHNDSAWILHGFMKKTNKIPRKEMSYTQKQLRLLLQ</sequence>
<feature type="non-terminal residue" evidence="1">
    <location>
        <position position="1"/>
    </location>
</feature>
<accession>A0A0G0L380</accession>
<dbReference type="AlphaFoldDB" id="A0A0G0L380"/>
<reference evidence="1 2" key="1">
    <citation type="journal article" date="2015" name="Nature">
        <title>rRNA introns, odd ribosomes, and small enigmatic genomes across a large radiation of phyla.</title>
        <authorList>
            <person name="Brown C.T."/>
            <person name="Hug L.A."/>
            <person name="Thomas B.C."/>
            <person name="Sharon I."/>
            <person name="Castelle C.J."/>
            <person name="Singh A."/>
            <person name="Wilkins M.J."/>
            <person name="Williams K.H."/>
            <person name="Banfield J.F."/>
        </authorList>
    </citation>
    <scope>NUCLEOTIDE SEQUENCE [LARGE SCALE GENOMIC DNA]</scope>
</reference>
<evidence type="ECO:0000313" key="1">
    <source>
        <dbReference type="EMBL" id="KKQ47096.1"/>
    </source>
</evidence>
<dbReference type="Pfam" id="PF05973">
    <property type="entry name" value="Gp49"/>
    <property type="match status" value="1"/>
</dbReference>
<dbReference type="InterPro" id="IPR009241">
    <property type="entry name" value="HigB-like"/>
</dbReference>
<dbReference type="Proteomes" id="UP000034430">
    <property type="component" value="Unassembled WGS sequence"/>
</dbReference>
<evidence type="ECO:0008006" key="3">
    <source>
        <dbReference type="Google" id="ProtNLM"/>
    </source>
</evidence>
<comment type="caution">
    <text evidence="1">The sequence shown here is derived from an EMBL/GenBank/DDBJ whole genome shotgun (WGS) entry which is preliminary data.</text>
</comment>
<organism evidence="1 2">
    <name type="scientific">Candidatus Yanofskybacteria bacterium GW2011_GWC2_37_9</name>
    <dbReference type="NCBI Taxonomy" id="1619028"/>
    <lineage>
        <taxon>Bacteria</taxon>
        <taxon>Candidatus Yanofskyibacteriota</taxon>
    </lineage>
</organism>
<gene>
    <name evidence="1" type="ORF">US65_C0017G0001</name>
</gene>
<evidence type="ECO:0000313" key="2">
    <source>
        <dbReference type="Proteomes" id="UP000034430"/>
    </source>
</evidence>
<proteinExistence type="predicted"/>